<comment type="caution">
    <text evidence="1">The sequence shown here is derived from an EMBL/GenBank/DDBJ whole genome shotgun (WGS) entry which is preliminary data.</text>
</comment>
<accession>G5JDT1</accession>
<dbReference type="AlphaFoldDB" id="G5JDT1"/>
<dbReference type="EMBL" id="AESD01000880">
    <property type="protein sequence ID" value="EHJ09654.1"/>
    <property type="molecule type" value="Genomic_DNA"/>
</dbReference>
<evidence type="ECO:0000313" key="2">
    <source>
        <dbReference type="Proteomes" id="UP000003477"/>
    </source>
</evidence>
<proteinExistence type="predicted"/>
<evidence type="ECO:0000313" key="1">
    <source>
        <dbReference type="EMBL" id="EHJ09654.1"/>
    </source>
</evidence>
<protein>
    <submittedName>
        <fullName evidence="1">Uncharacterized protein</fullName>
    </submittedName>
</protein>
<organism evidence="1 2">
    <name type="scientific">Crocosphaera watsonii WH 0003</name>
    <dbReference type="NCBI Taxonomy" id="423471"/>
    <lineage>
        <taxon>Bacteria</taxon>
        <taxon>Bacillati</taxon>
        <taxon>Cyanobacteriota</taxon>
        <taxon>Cyanophyceae</taxon>
        <taxon>Oscillatoriophycideae</taxon>
        <taxon>Chroococcales</taxon>
        <taxon>Aphanothecaceae</taxon>
        <taxon>Crocosphaera</taxon>
    </lineage>
</organism>
<reference evidence="1 2" key="1">
    <citation type="journal article" date="2011" name="Front. Microbiol.">
        <title>Two Strains of Crocosphaera watsonii with Highly Conserved Genomes are Distinguished by Strain-Specific Features.</title>
        <authorList>
            <person name="Bench S.R."/>
            <person name="Ilikchyan I.N."/>
            <person name="Tripp H.J."/>
            <person name="Zehr J.P."/>
        </authorList>
    </citation>
    <scope>NUCLEOTIDE SEQUENCE [LARGE SCALE GENOMIC DNA]</scope>
    <source>
        <strain evidence="1 2">WH 0003</strain>
    </source>
</reference>
<dbReference type="PATRIC" id="fig|423471.3.peg.5203"/>
<gene>
    <name evidence="1" type="ORF">CWATWH0003_5570</name>
</gene>
<name>G5JDT1_CROWT</name>
<sequence>MNLLQEKELFEAYKEANSEVDEEWDVTIGDGLSDETW</sequence>
<dbReference type="Proteomes" id="UP000003477">
    <property type="component" value="Unassembled WGS sequence"/>
</dbReference>